<protein>
    <submittedName>
        <fullName evidence="1">Uncharacterized protein</fullName>
    </submittedName>
</protein>
<reference evidence="1 2" key="1">
    <citation type="journal article" date="2017" name="Nat. Commun.">
        <title>Genome assembly with in vitro proximity ligation data and whole-genome triplication in lettuce.</title>
        <authorList>
            <person name="Reyes-Chin-Wo S."/>
            <person name="Wang Z."/>
            <person name="Yang X."/>
            <person name="Kozik A."/>
            <person name="Arikit S."/>
            <person name="Song C."/>
            <person name="Xia L."/>
            <person name="Froenicke L."/>
            <person name="Lavelle D.O."/>
            <person name="Truco M.J."/>
            <person name="Xia R."/>
            <person name="Zhu S."/>
            <person name="Xu C."/>
            <person name="Xu H."/>
            <person name="Xu X."/>
            <person name="Cox K."/>
            <person name="Korf I."/>
            <person name="Meyers B.C."/>
            <person name="Michelmore R.W."/>
        </authorList>
    </citation>
    <scope>NUCLEOTIDE SEQUENCE [LARGE SCALE GENOMIC DNA]</scope>
    <source>
        <strain evidence="2">cv. Salinas</strain>
        <tissue evidence="1">Seedlings</tissue>
    </source>
</reference>
<evidence type="ECO:0000313" key="2">
    <source>
        <dbReference type="Proteomes" id="UP000235145"/>
    </source>
</evidence>
<keyword evidence="2" id="KW-1185">Reference proteome</keyword>
<dbReference type="Proteomes" id="UP000235145">
    <property type="component" value="Unassembled WGS sequence"/>
</dbReference>
<organism evidence="1 2">
    <name type="scientific">Lactuca sativa</name>
    <name type="common">Garden lettuce</name>
    <dbReference type="NCBI Taxonomy" id="4236"/>
    <lineage>
        <taxon>Eukaryota</taxon>
        <taxon>Viridiplantae</taxon>
        <taxon>Streptophyta</taxon>
        <taxon>Embryophyta</taxon>
        <taxon>Tracheophyta</taxon>
        <taxon>Spermatophyta</taxon>
        <taxon>Magnoliopsida</taxon>
        <taxon>eudicotyledons</taxon>
        <taxon>Gunneridae</taxon>
        <taxon>Pentapetalae</taxon>
        <taxon>asterids</taxon>
        <taxon>campanulids</taxon>
        <taxon>Asterales</taxon>
        <taxon>Asteraceae</taxon>
        <taxon>Cichorioideae</taxon>
        <taxon>Cichorieae</taxon>
        <taxon>Lactucinae</taxon>
        <taxon>Lactuca</taxon>
    </lineage>
</organism>
<proteinExistence type="predicted"/>
<evidence type="ECO:0000313" key="1">
    <source>
        <dbReference type="EMBL" id="KAJ0215433.1"/>
    </source>
</evidence>
<comment type="caution">
    <text evidence="1">The sequence shown here is derived from an EMBL/GenBank/DDBJ whole genome shotgun (WGS) entry which is preliminary data.</text>
</comment>
<accession>A0A9R1W1R0</accession>
<gene>
    <name evidence="1" type="ORF">LSAT_V11C300130280</name>
</gene>
<name>A0A9R1W1R0_LACSA</name>
<dbReference type="EMBL" id="NBSK02000003">
    <property type="protein sequence ID" value="KAJ0215433.1"/>
    <property type="molecule type" value="Genomic_DNA"/>
</dbReference>
<dbReference type="AlphaFoldDB" id="A0A9R1W1R0"/>
<sequence length="129" mass="14975">MVFRILSILKDATTPPANDHEHINELFDNLMENLIGRQEADLEYEDDDSEYEDVVSNFEDDEVPEKDYIIDEENNIQDVNVDLAKFILNVDSNVEGGMNDVHASDEPEDMEVINNEEFDYLDEESDQDR</sequence>